<dbReference type="Pfam" id="PF04326">
    <property type="entry name" value="SLFN_AlbA_2"/>
    <property type="match status" value="1"/>
</dbReference>
<name>A0ABQ5XPC8_9GAMM</name>
<gene>
    <name evidence="2" type="ORF">GCM10007901_24040</name>
</gene>
<dbReference type="Proteomes" id="UP001156670">
    <property type="component" value="Unassembled WGS sequence"/>
</dbReference>
<dbReference type="Gene3D" id="3.30.950.30">
    <property type="entry name" value="Schlafen, AAA domain"/>
    <property type="match status" value="1"/>
</dbReference>
<dbReference type="RefSeq" id="WP_284321165.1">
    <property type="nucleotide sequence ID" value="NZ_BSOB01000018.1"/>
</dbReference>
<sequence length="399" mass="45368">MPRRPEIDKEYIDNLIAGAVPEDQGMDYKRELPKKGDKSDRDDLLGDVCALANATGGTLLYGIGEVSKERTPILTPIADEPYDEAHLRLHQQLDKLIEPRIHGLEFQRIDVDGGYVLALHVPSTFGGPYWFGDEGKKRFKVRRGGRVTDFTYQELRAAFDRTAAATTRAREWIRTRQNDHIRGESWRPLREGPLCAIHILPLINYQQEPEEIDLKAATNIWQRIPKPWEDSPRVDTNFDGLCISSLERLKSLTDDVDAVRMMGYVQLYRDGAYESLAYAGSRWADTKIVPDGGLAHYIRDAIQRVPDVLYDLGKEGSFLVSVAILNATGYGLPAGRQFDQTPQYADRPHLIVPAKVLGERETPEEKDKTTRKILDMIWQGFGLSRCPYFKEDGTWIQPR</sequence>
<reference evidence="3" key="1">
    <citation type="journal article" date="2019" name="Int. J. Syst. Evol. Microbiol.">
        <title>The Global Catalogue of Microorganisms (GCM) 10K type strain sequencing project: providing services to taxonomists for standard genome sequencing and annotation.</title>
        <authorList>
            <consortium name="The Broad Institute Genomics Platform"/>
            <consortium name="The Broad Institute Genome Sequencing Center for Infectious Disease"/>
            <person name="Wu L."/>
            <person name="Ma J."/>
        </authorList>
    </citation>
    <scope>NUCLEOTIDE SEQUENCE [LARGE SCALE GENOMIC DNA]</scope>
    <source>
        <strain evidence="3">NBRC 111980</strain>
    </source>
</reference>
<dbReference type="InterPro" id="IPR007421">
    <property type="entry name" value="Schlafen_AlbA_2_dom"/>
</dbReference>
<accession>A0ABQ5XPC8</accession>
<dbReference type="EMBL" id="BSOB01000018">
    <property type="protein sequence ID" value="GLQ93453.1"/>
    <property type="molecule type" value="Genomic_DNA"/>
</dbReference>
<organism evidence="2 3">
    <name type="scientific">Dyella acidisoli</name>
    <dbReference type="NCBI Taxonomy" id="1867834"/>
    <lineage>
        <taxon>Bacteria</taxon>
        <taxon>Pseudomonadati</taxon>
        <taxon>Pseudomonadota</taxon>
        <taxon>Gammaproteobacteria</taxon>
        <taxon>Lysobacterales</taxon>
        <taxon>Rhodanobacteraceae</taxon>
        <taxon>Dyella</taxon>
    </lineage>
</organism>
<evidence type="ECO:0000259" key="1">
    <source>
        <dbReference type="Pfam" id="PF04326"/>
    </source>
</evidence>
<protein>
    <recommendedName>
        <fullName evidence="1">Schlafen AlbA-2 domain-containing protein</fullName>
    </recommendedName>
</protein>
<evidence type="ECO:0000313" key="3">
    <source>
        <dbReference type="Proteomes" id="UP001156670"/>
    </source>
</evidence>
<evidence type="ECO:0000313" key="2">
    <source>
        <dbReference type="EMBL" id="GLQ93453.1"/>
    </source>
</evidence>
<feature type="domain" description="Schlafen AlbA-2" evidence="1">
    <location>
        <begin position="22"/>
        <end position="147"/>
    </location>
</feature>
<proteinExistence type="predicted"/>
<comment type="caution">
    <text evidence="2">The sequence shown here is derived from an EMBL/GenBank/DDBJ whole genome shotgun (WGS) entry which is preliminary data.</text>
</comment>
<dbReference type="InterPro" id="IPR038461">
    <property type="entry name" value="Schlafen_AlbA_2_dom_sf"/>
</dbReference>
<keyword evidence="3" id="KW-1185">Reference proteome</keyword>